<dbReference type="SUPFAM" id="SSF46548">
    <property type="entry name" value="alpha-helical ferredoxin"/>
    <property type="match status" value="1"/>
</dbReference>
<comment type="pathway">
    <text evidence="4">Amino-acid biosynthesis.</text>
</comment>
<dbReference type="PRINTS" id="PR00419">
    <property type="entry name" value="ADXRDTASE"/>
</dbReference>
<evidence type="ECO:0000313" key="8">
    <source>
        <dbReference type="Proteomes" id="UP001596016"/>
    </source>
</evidence>
<accession>A0ABW0H5W4</accession>
<evidence type="ECO:0000256" key="1">
    <source>
        <dbReference type="ARBA" id="ARBA00022605"/>
    </source>
</evidence>
<dbReference type="RefSeq" id="WP_378231327.1">
    <property type="nucleotide sequence ID" value="NZ_JBHSLL010000056.1"/>
</dbReference>
<dbReference type="InterPro" id="IPR006005">
    <property type="entry name" value="Glut_synth_ssu1"/>
</dbReference>
<comment type="caution">
    <text evidence="7">The sequence shown here is derived from an EMBL/GenBank/DDBJ whole genome shotgun (WGS) entry which is preliminary data.</text>
</comment>
<keyword evidence="3" id="KW-0314">Glutamate biosynthesis</keyword>
<dbReference type="InterPro" id="IPR036188">
    <property type="entry name" value="FAD/NAD-bd_sf"/>
</dbReference>
<dbReference type="InterPro" id="IPR023753">
    <property type="entry name" value="FAD/NAD-binding_dom"/>
</dbReference>
<evidence type="ECO:0000256" key="3">
    <source>
        <dbReference type="ARBA" id="ARBA00023164"/>
    </source>
</evidence>
<keyword evidence="8" id="KW-1185">Reference proteome</keyword>
<evidence type="ECO:0000313" key="7">
    <source>
        <dbReference type="EMBL" id="MFC5387393.1"/>
    </source>
</evidence>
<proteinExistence type="predicted"/>
<dbReference type="Gene3D" id="3.50.50.60">
    <property type="entry name" value="FAD/NAD(P)-binding domain"/>
    <property type="match status" value="3"/>
</dbReference>
<dbReference type="SUPFAM" id="SSF51971">
    <property type="entry name" value="Nucleotide-binding domain"/>
    <property type="match status" value="2"/>
</dbReference>
<dbReference type="Pfam" id="PF07992">
    <property type="entry name" value="Pyr_redox_2"/>
    <property type="match status" value="1"/>
</dbReference>
<reference evidence="8" key="1">
    <citation type="journal article" date="2019" name="Int. J. Syst. Evol. Microbiol.">
        <title>The Global Catalogue of Microorganisms (GCM) 10K type strain sequencing project: providing services to taxonomists for standard genome sequencing and annotation.</title>
        <authorList>
            <consortium name="The Broad Institute Genomics Platform"/>
            <consortium name="The Broad Institute Genome Sequencing Center for Infectious Disease"/>
            <person name="Wu L."/>
            <person name="Ma J."/>
        </authorList>
    </citation>
    <scope>NUCLEOTIDE SEQUENCE [LARGE SCALE GENOMIC DNA]</scope>
    <source>
        <strain evidence="8">CGMCC 4.1415</strain>
    </source>
</reference>
<dbReference type="InterPro" id="IPR028261">
    <property type="entry name" value="DPD_II"/>
</dbReference>
<protein>
    <submittedName>
        <fullName evidence="7">Glutamate synthase subunit beta</fullName>
    </submittedName>
</protein>
<dbReference type="PANTHER" id="PTHR43100">
    <property type="entry name" value="GLUTAMATE SYNTHASE [NADPH] SMALL CHAIN"/>
    <property type="match status" value="1"/>
</dbReference>
<dbReference type="Proteomes" id="UP001596016">
    <property type="component" value="Unassembled WGS sequence"/>
</dbReference>
<dbReference type="Gene3D" id="1.10.1060.10">
    <property type="entry name" value="Alpha-helical ferredoxin"/>
    <property type="match status" value="1"/>
</dbReference>
<evidence type="ECO:0000256" key="2">
    <source>
        <dbReference type="ARBA" id="ARBA00023002"/>
    </source>
</evidence>
<dbReference type="EMBL" id="JBHSLL010000056">
    <property type="protein sequence ID" value="MFC5387393.1"/>
    <property type="molecule type" value="Genomic_DNA"/>
</dbReference>
<name>A0ABW0H5W4_9HYPH</name>
<organism evidence="7 8">
    <name type="scientific">Aquamicrobium segne</name>
    <dbReference type="NCBI Taxonomy" id="469547"/>
    <lineage>
        <taxon>Bacteria</taxon>
        <taxon>Pseudomonadati</taxon>
        <taxon>Pseudomonadota</taxon>
        <taxon>Alphaproteobacteria</taxon>
        <taxon>Hyphomicrobiales</taxon>
        <taxon>Phyllobacteriaceae</taxon>
        <taxon>Aquamicrobium</taxon>
    </lineage>
</organism>
<dbReference type="InterPro" id="IPR051394">
    <property type="entry name" value="Glutamate_Synthase"/>
</dbReference>
<sequence>MGKVTGFLEIDRQVRQYQPAADRIRHFREFTLPMSENEVEKQAARCMDCGVPYCHGPTGCPVHNQIPDWNDLVYTGDWESAIRNLHSTNNFPDWTGRICPAPCEEACTLNLEDAPVAIKTIEQAIADKAYETGCLAPQPAAIMTGKRVAIIGSGPAGMAAAQQLGRAGHEVHVYERESQPGGLMRYGIPDFKIEKHYVDARIRQMEGEGVTFFCGVNIGLDKTVAQLLAEYDAVLYCGGSEKPRPAGIPGAELDGVHDAMPYLVQQNRRNGGEDIQSVAWAARPILASGSHVVVVGGGDTASDCVGTAFRQGAVRVTQLDIRPRPPEKEDKLAVWPYWATKMRTSSSQAEGAQREFQVATLEFVGEEGRLVGVKCCEVDERRKPVAGTEFIIRADLAFIAIGFCGPTETGVLTELGERLNTALDTRRSINVVADENDYRTSIDRFYAAGDVRRGQSLVVWAIREGRQAARAIDLAMMGKTLLPA</sequence>
<evidence type="ECO:0000259" key="5">
    <source>
        <dbReference type="Pfam" id="PF07992"/>
    </source>
</evidence>
<keyword evidence="2" id="KW-0560">Oxidoreductase</keyword>
<gene>
    <name evidence="7" type="ORF">ACFPLB_15650</name>
</gene>
<feature type="domain" description="FAD/NAD(P)-binding" evidence="5">
    <location>
        <begin position="147"/>
        <end position="465"/>
    </location>
</feature>
<dbReference type="NCBIfam" id="TIGR01317">
    <property type="entry name" value="GOGAT_sm_gam"/>
    <property type="match status" value="1"/>
</dbReference>
<evidence type="ECO:0000259" key="6">
    <source>
        <dbReference type="Pfam" id="PF14691"/>
    </source>
</evidence>
<feature type="domain" description="Dihydroprymidine dehydrogenase" evidence="6">
    <location>
        <begin position="23"/>
        <end position="132"/>
    </location>
</feature>
<keyword evidence="1" id="KW-0028">Amino-acid biosynthesis</keyword>
<dbReference type="PANTHER" id="PTHR43100:SF1">
    <property type="entry name" value="GLUTAMATE SYNTHASE [NADPH] SMALL CHAIN"/>
    <property type="match status" value="1"/>
</dbReference>
<evidence type="ECO:0000256" key="4">
    <source>
        <dbReference type="ARBA" id="ARBA00029440"/>
    </source>
</evidence>
<dbReference type="Pfam" id="PF14691">
    <property type="entry name" value="Fer4_20"/>
    <property type="match status" value="1"/>
</dbReference>
<dbReference type="InterPro" id="IPR009051">
    <property type="entry name" value="Helical_ferredxn"/>
</dbReference>